<feature type="transmembrane region" description="Helical" evidence="7">
    <location>
        <begin position="82"/>
        <end position="103"/>
    </location>
</feature>
<evidence type="ECO:0000313" key="10">
    <source>
        <dbReference type="Proteomes" id="UP000676310"/>
    </source>
</evidence>
<keyword evidence="3 7" id="KW-1133">Transmembrane helix</keyword>
<dbReference type="AlphaFoldDB" id="A0A8J2MZD6"/>
<name>A0A8J2MZD6_9PLEO</name>
<evidence type="ECO:0000256" key="3">
    <source>
        <dbReference type="ARBA" id="ARBA00022989"/>
    </source>
</evidence>
<dbReference type="GO" id="GO:0016020">
    <property type="term" value="C:membrane"/>
    <property type="evidence" value="ECO:0007669"/>
    <property type="project" value="UniProtKB-SubCell"/>
</dbReference>
<dbReference type="EMBL" id="CAJRGZ010000015">
    <property type="protein sequence ID" value="CAG5150326.1"/>
    <property type="molecule type" value="Genomic_DNA"/>
</dbReference>
<protein>
    <recommendedName>
        <fullName evidence="8">Rhodopsin domain-containing protein</fullName>
    </recommendedName>
</protein>
<organism evidence="9 10">
    <name type="scientific">Alternaria atra</name>
    <dbReference type="NCBI Taxonomy" id="119953"/>
    <lineage>
        <taxon>Eukaryota</taxon>
        <taxon>Fungi</taxon>
        <taxon>Dikarya</taxon>
        <taxon>Ascomycota</taxon>
        <taxon>Pezizomycotina</taxon>
        <taxon>Dothideomycetes</taxon>
        <taxon>Pleosporomycetidae</taxon>
        <taxon>Pleosporales</taxon>
        <taxon>Pleosporineae</taxon>
        <taxon>Pleosporaceae</taxon>
        <taxon>Alternaria</taxon>
        <taxon>Alternaria sect. Ulocladioides</taxon>
    </lineage>
</organism>
<keyword evidence="10" id="KW-1185">Reference proteome</keyword>
<feature type="transmembrane region" description="Helical" evidence="7">
    <location>
        <begin position="185"/>
        <end position="211"/>
    </location>
</feature>
<comment type="subcellular location">
    <subcellularLocation>
        <location evidence="1">Membrane</location>
        <topology evidence="1">Multi-pass membrane protein</topology>
    </subcellularLocation>
</comment>
<proteinExistence type="inferred from homology"/>
<evidence type="ECO:0000259" key="8">
    <source>
        <dbReference type="Pfam" id="PF20684"/>
    </source>
</evidence>
<evidence type="ECO:0000256" key="1">
    <source>
        <dbReference type="ARBA" id="ARBA00004141"/>
    </source>
</evidence>
<feature type="compositionally biased region" description="Basic and acidic residues" evidence="6">
    <location>
        <begin position="425"/>
        <end position="437"/>
    </location>
</feature>
<accession>A0A8J2MZD6</accession>
<gene>
    <name evidence="9" type="ORF">ALTATR162_LOCUS2626</name>
</gene>
<comment type="similarity">
    <text evidence="5">Belongs to the SAT4 family.</text>
</comment>
<dbReference type="Proteomes" id="UP000676310">
    <property type="component" value="Unassembled WGS sequence"/>
</dbReference>
<evidence type="ECO:0000313" key="9">
    <source>
        <dbReference type="EMBL" id="CAG5150326.1"/>
    </source>
</evidence>
<evidence type="ECO:0000256" key="6">
    <source>
        <dbReference type="SAM" id="MobiDB-lite"/>
    </source>
</evidence>
<evidence type="ECO:0000256" key="7">
    <source>
        <dbReference type="SAM" id="Phobius"/>
    </source>
</evidence>
<dbReference type="InterPro" id="IPR049326">
    <property type="entry name" value="Rhodopsin_dom_fungi"/>
</dbReference>
<evidence type="ECO:0000256" key="2">
    <source>
        <dbReference type="ARBA" id="ARBA00022692"/>
    </source>
</evidence>
<feature type="region of interest" description="Disordered" evidence="6">
    <location>
        <begin position="268"/>
        <end position="304"/>
    </location>
</feature>
<dbReference type="Pfam" id="PF20684">
    <property type="entry name" value="Fung_rhodopsin"/>
    <property type="match status" value="1"/>
</dbReference>
<feature type="region of interest" description="Disordered" evidence="6">
    <location>
        <begin position="425"/>
        <end position="513"/>
    </location>
</feature>
<sequence length="636" mass="70739">MLLVPLKVYCRKRHGGWRNVQMDDYMSMVALVMANGFFYQHESQANTKCLLGMRESLGLHMNEITNPLQAIAFLRNIYIGQILYTLCITTIKLSVLAFYWRLFEIKSRMIIYAVTAASIAWCIAILLCVIFNCLPVQAAWDITITNGKCIETRDIYLGGSVPNVILDFIIVGMPIPHVWRLHAPIAQRIVLAGMFALGTFIAIVSLVRLIIFLQIPISGQVDPTYNFREIIVWSIVEVNIGLTCACLPSLKPAFRWIGLDRLFSFASSRPSDMRSPGPSSHGAMDDYGSNPKNSGRPRKKGATGGLFSTLAGMSRLEDEEEFKFVGDDRQGKHNVEIEMGRISNSGMGETFVNNYMMLTLRNPDSDAGTLETVLTVLLPQERADIISKLKKLPAPSKRLSSAPKPSKIIDKDTTPLATHVVAKVDDGENDAHEDQPATRKRRKISDNAVHKCEVMKIGPRDGSVHLAQPPPPPPQTPRITQTLADEVKHHTPITPEPSRPSSQATKTTDSSNVIPLNFSDEQAERVCFIWPVIDDDIEIEFVHTLGECKSFRGLLRLLEEDSEAIRSAASILGRTNMWRLTYRLGDGANKAVIARKGNEAAFDRLQTTLARASIWKDNPRAQIIIELSSLSKPAPV</sequence>
<dbReference type="PANTHER" id="PTHR33048">
    <property type="entry name" value="PTH11-LIKE INTEGRAL MEMBRANE PROTEIN (AFU_ORTHOLOGUE AFUA_5G11245)"/>
    <property type="match status" value="1"/>
</dbReference>
<dbReference type="RefSeq" id="XP_043166167.1">
    <property type="nucleotide sequence ID" value="XM_043310232.1"/>
</dbReference>
<comment type="caution">
    <text evidence="9">The sequence shown here is derived from an EMBL/GenBank/DDBJ whole genome shotgun (WGS) entry which is preliminary data.</text>
</comment>
<keyword evidence="2 7" id="KW-0812">Transmembrane</keyword>
<dbReference type="InterPro" id="IPR052337">
    <property type="entry name" value="SAT4-like"/>
</dbReference>
<feature type="compositionally biased region" description="Polar residues" evidence="6">
    <location>
        <begin position="499"/>
        <end position="513"/>
    </location>
</feature>
<evidence type="ECO:0000256" key="5">
    <source>
        <dbReference type="ARBA" id="ARBA00038359"/>
    </source>
</evidence>
<feature type="transmembrane region" description="Helical" evidence="7">
    <location>
        <begin position="109"/>
        <end position="134"/>
    </location>
</feature>
<feature type="compositionally biased region" description="Basic and acidic residues" evidence="6">
    <location>
        <begin position="444"/>
        <end position="463"/>
    </location>
</feature>
<evidence type="ECO:0000256" key="4">
    <source>
        <dbReference type="ARBA" id="ARBA00023136"/>
    </source>
</evidence>
<dbReference type="OrthoDB" id="5417844at2759"/>
<dbReference type="PANTHER" id="PTHR33048:SF47">
    <property type="entry name" value="INTEGRAL MEMBRANE PROTEIN-RELATED"/>
    <property type="match status" value="1"/>
</dbReference>
<feature type="domain" description="Rhodopsin" evidence="8">
    <location>
        <begin position="11"/>
        <end position="255"/>
    </location>
</feature>
<reference evidence="9" key="1">
    <citation type="submission" date="2021-05" db="EMBL/GenBank/DDBJ databases">
        <authorList>
            <person name="Stam R."/>
        </authorList>
    </citation>
    <scope>NUCLEOTIDE SEQUENCE</scope>
    <source>
        <strain evidence="9">CS162</strain>
    </source>
</reference>
<dbReference type="GeneID" id="67014092"/>
<keyword evidence="4 7" id="KW-0472">Membrane</keyword>